<dbReference type="PANTHER" id="PTHR45665">
    <property type="entry name" value="AQUAPORIN-8"/>
    <property type="match status" value="1"/>
</dbReference>
<dbReference type="InterPro" id="IPR000425">
    <property type="entry name" value="MIP"/>
</dbReference>
<evidence type="ECO:0000256" key="1">
    <source>
        <dbReference type="ARBA" id="ARBA00004127"/>
    </source>
</evidence>
<accession>A0ABP0FBL6</accession>
<organism evidence="10 11">
    <name type="scientific">Clavelina lepadiformis</name>
    <name type="common">Light-bulb sea squirt</name>
    <name type="synonym">Ascidia lepadiformis</name>
    <dbReference type="NCBI Taxonomy" id="159417"/>
    <lineage>
        <taxon>Eukaryota</taxon>
        <taxon>Metazoa</taxon>
        <taxon>Chordata</taxon>
        <taxon>Tunicata</taxon>
        <taxon>Ascidiacea</taxon>
        <taxon>Aplousobranchia</taxon>
        <taxon>Clavelinidae</taxon>
        <taxon>Clavelina</taxon>
    </lineage>
</organism>
<keyword evidence="11" id="KW-1185">Reference proteome</keyword>
<sequence>MSSEDITKTSSSSIERSKSLIQRYKKASRKDILLFVVQPLLAEFFTMVLHTFWGSMVTPPTSTLTYSAINRTIHPQEWAADYVVSALMPAFQAGFAVWMFIVLFWKICIINFNPAISTGLLITGVLSPWLYIPYIIMQCLGSVLGAVIAQAIKGDEPGPFLIADDANIAAIFCCEVMITGTMVFFTNVMVVDKTYDQATGPLAIGITVFQGIIAGKWIGSGGLNPARAFGPAVVLGGRAWNHHWVWWVGDLGGAILFSVIYMCFFAPADKVWMVKVNAFFSSTAPQNTNDRTSRRTDVNLEM</sequence>
<feature type="transmembrane region" description="Helical" evidence="9">
    <location>
        <begin position="202"/>
        <end position="219"/>
    </location>
</feature>
<evidence type="ECO:0008006" key="12">
    <source>
        <dbReference type="Google" id="ProtNLM"/>
    </source>
</evidence>
<evidence type="ECO:0000256" key="2">
    <source>
        <dbReference type="ARBA" id="ARBA00006175"/>
    </source>
</evidence>
<reference evidence="10 11" key="1">
    <citation type="submission" date="2024-02" db="EMBL/GenBank/DDBJ databases">
        <authorList>
            <person name="Daric V."/>
            <person name="Darras S."/>
        </authorList>
    </citation>
    <scope>NUCLEOTIDE SEQUENCE [LARGE SCALE GENOMIC DNA]</scope>
</reference>
<dbReference type="EMBL" id="CAWYQH010000024">
    <property type="protein sequence ID" value="CAK8675622.1"/>
    <property type="molecule type" value="Genomic_DNA"/>
</dbReference>
<evidence type="ECO:0000256" key="6">
    <source>
        <dbReference type="ARBA" id="ARBA00022989"/>
    </source>
</evidence>
<evidence type="ECO:0000256" key="8">
    <source>
        <dbReference type="RuleBase" id="RU000477"/>
    </source>
</evidence>
<keyword evidence="4 8" id="KW-0812">Transmembrane</keyword>
<feature type="transmembrane region" description="Helical" evidence="9">
    <location>
        <begin position="168"/>
        <end position="190"/>
    </location>
</feature>
<dbReference type="PRINTS" id="PR00783">
    <property type="entry name" value="MINTRINSICP"/>
</dbReference>
<dbReference type="SUPFAM" id="SSF81338">
    <property type="entry name" value="Aquaporin-like"/>
    <property type="match status" value="1"/>
</dbReference>
<evidence type="ECO:0000256" key="3">
    <source>
        <dbReference type="ARBA" id="ARBA00022448"/>
    </source>
</evidence>
<comment type="caution">
    <text evidence="10">The sequence shown here is derived from an EMBL/GenBank/DDBJ whole genome shotgun (WGS) entry which is preliminary data.</text>
</comment>
<keyword evidence="3 8" id="KW-0813">Transport</keyword>
<protein>
    <recommendedName>
        <fullName evidence="12">Aquaporin-like protein</fullName>
    </recommendedName>
</protein>
<dbReference type="InterPro" id="IPR034294">
    <property type="entry name" value="Aquaporin_transptr"/>
</dbReference>
<comment type="subcellular location">
    <subcellularLocation>
        <location evidence="1">Endomembrane system</location>
        <topology evidence="1">Multi-pass membrane protein</topology>
    </subcellularLocation>
</comment>
<dbReference type="Pfam" id="PF00230">
    <property type="entry name" value="MIP"/>
    <property type="match status" value="1"/>
</dbReference>
<evidence type="ECO:0000313" key="11">
    <source>
        <dbReference type="Proteomes" id="UP001642483"/>
    </source>
</evidence>
<keyword evidence="5" id="KW-0677">Repeat</keyword>
<keyword evidence="7 9" id="KW-0472">Membrane</keyword>
<evidence type="ECO:0000256" key="7">
    <source>
        <dbReference type="ARBA" id="ARBA00023136"/>
    </source>
</evidence>
<evidence type="ECO:0000256" key="9">
    <source>
        <dbReference type="SAM" id="Phobius"/>
    </source>
</evidence>
<proteinExistence type="inferred from homology"/>
<dbReference type="InterPro" id="IPR023271">
    <property type="entry name" value="Aquaporin-like"/>
</dbReference>
<evidence type="ECO:0000256" key="4">
    <source>
        <dbReference type="ARBA" id="ARBA00022692"/>
    </source>
</evidence>
<dbReference type="PANTHER" id="PTHR45665:SF9">
    <property type="entry name" value="AQUAPORIN-8"/>
    <property type="match status" value="1"/>
</dbReference>
<evidence type="ECO:0000256" key="5">
    <source>
        <dbReference type="ARBA" id="ARBA00022737"/>
    </source>
</evidence>
<keyword evidence="6 9" id="KW-1133">Transmembrane helix</keyword>
<dbReference type="Gene3D" id="1.20.1080.10">
    <property type="entry name" value="Glycerol uptake facilitator protein"/>
    <property type="match status" value="1"/>
</dbReference>
<feature type="transmembrane region" description="Helical" evidence="9">
    <location>
        <begin position="128"/>
        <end position="148"/>
    </location>
</feature>
<name>A0ABP0FBL6_CLALP</name>
<comment type="similarity">
    <text evidence="2 8">Belongs to the MIP/aquaporin (TC 1.A.8) family.</text>
</comment>
<evidence type="ECO:0000313" key="10">
    <source>
        <dbReference type="EMBL" id="CAK8675622.1"/>
    </source>
</evidence>
<gene>
    <name evidence="10" type="ORF">CVLEPA_LOCUS5182</name>
</gene>
<feature type="transmembrane region" description="Helical" evidence="9">
    <location>
        <begin position="244"/>
        <end position="265"/>
    </location>
</feature>
<dbReference type="Proteomes" id="UP001642483">
    <property type="component" value="Unassembled WGS sequence"/>
</dbReference>
<feature type="transmembrane region" description="Helical" evidence="9">
    <location>
        <begin position="95"/>
        <end position="116"/>
    </location>
</feature>
<feature type="transmembrane region" description="Helical" evidence="9">
    <location>
        <begin position="32"/>
        <end position="53"/>
    </location>
</feature>